<protein>
    <submittedName>
        <fullName evidence="2">Uncharacterized protein</fullName>
    </submittedName>
</protein>
<gene>
    <name evidence="2" type="ORF">SASPL_146628</name>
</gene>
<reference evidence="2" key="1">
    <citation type="submission" date="2018-01" db="EMBL/GenBank/DDBJ databases">
        <authorList>
            <person name="Mao J.F."/>
        </authorList>
    </citation>
    <scope>NUCLEOTIDE SEQUENCE</scope>
    <source>
        <strain evidence="2">Huo1</strain>
        <tissue evidence="2">Leaf</tissue>
    </source>
</reference>
<sequence>MSLLLRESQENYLQISPEIREKENKVRITIVSNNPEKIRDRLCCKGAKVIKGIEFVEPPKPEMPKQPEKPKEPEKPKVVVIEEPEKPDKNVTFVDPPNEPSHDG</sequence>
<keyword evidence="3" id="KW-1185">Reference proteome</keyword>
<name>A0A8X8WCZ0_SALSN</name>
<dbReference type="AlphaFoldDB" id="A0A8X8WCZ0"/>
<dbReference type="PANTHER" id="PTHR47005:SF5">
    <property type="entry name" value="HEAVY METAL TRANSPORT_DETOXIFICATION SUPERFAMILY PROTEIN"/>
    <property type="match status" value="1"/>
</dbReference>
<feature type="region of interest" description="Disordered" evidence="1">
    <location>
        <begin position="57"/>
        <end position="104"/>
    </location>
</feature>
<evidence type="ECO:0000256" key="1">
    <source>
        <dbReference type="SAM" id="MobiDB-lite"/>
    </source>
</evidence>
<evidence type="ECO:0000313" key="3">
    <source>
        <dbReference type="Proteomes" id="UP000298416"/>
    </source>
</evidence>
<comment type="caution">
    <text evidence="2">The sequence shown here is derived from an EMBL/GenBank/DDBJ whole genome shotgun (WGS) entry which is preliminary data.</text>
</comment>
<organism evidence="2">
    <name type="scientific">Salvia splendens</name>
    <name type="common">Scarlet sage</name>
    <dbReference type="NCBI Taxonomy" id="180675"/>
    <lineage>
        <taxon>Eukaryota</taxon>
        <taxon>Viridiplantae</taxon>
        <taxon>Streptophyta</taxon>
        <taxon>Embryophyta</taxon>
        <taxon>Tracheophyta</taxon>
        <taxon>Spermatophyta</taxon>
        <taxon>Magnoliopsida</taxon>
        <taxon>eudicotyledons</taxon>
        <taxon>Gunneridae</taxon>
        <taxon>Pentapetalae</taxon>
        <taxon>asterids</taxon>
        <taxon>lamiids</taxon>
        <taxon>Lamiales</taxon>
        <taxon>Lamiaceae</taxon>
        <taxon>Nepetoideae</taxon>
        <taxon>Mentheae</taxon>
        <taxon>Salviinae</taxon>
        <taxon>Salvia</taxon>
        <taxon>Salvia subgen. Calosphace</taxon>
        <taxon>core Calosphace</taxon>
    </lineage>
</organism>
<dbReference type="Proteomes" id="UP000298416">
    <property type="component" value="Unassembled WGS sequence"/>
</dbReference>
<feature type="compositionally biased region" description="Basic and acidic residues" evidence="1">
    <location>
        <begin position="57"/>
        <end position="77"/>
    </location>
</feature>
<evidence type="ECO:0000313" key="2">
    <source>
        <dbReference type="EMBL" id="KAG6392410.1"/>
    </source>
</evidence>
<proteinExistence type="predicted"/>
<dbReference type="PANTHER" id="PTHR47005">
    <property type="entry name" value="HEAVY METAL TRANSPORT/DETOXIFICATION SUPERFAMILY PROTEIN"/>
    <property type="match status" value="1"/>
</dbReference>
<dbReference type="EMBL" id="PNBA02000018">
    <property type="protein sequence ID" value="KAG6392410.1"/>
    <property type="molecule type" value="Genomic_DNA"/>
</dbReference>
<reference evidence="2" key="2">
    <citation type="submission" date="2020-08" db="EMBL/GenBank/DDBJ databases">
        <title>Plant Genome Project.</title>
        <authorList>
            <person name="Zhang R.-G."/>
        </authorList>
    </citation>
    <scope>NUCLEOTIDE SEQUENCE</scope>
    <source>
        <strain evidence="2">Huo1</strain>
        <tissue evidence="2">Leaf</tissue>
    </source>
</reference>
<accession>A0A8X8WCZ0</accession>